<dbReference type="PANTHER" id="PTHR11243">
    <property type="entry name" value="GROWTH FACTOR RECEPTOR-BOUND PROTEIN"/>
    <property type="match status" value="1"/>
</dbReference>
<accession>A0AAV9SIU6</accession>
<dbReference type="InterPro" id="IPR000159">
    <property type="entry name" value="RA_dom"/>
</dbReference>
<dbReference type="GO" id="GO:0008286">
    <property type="term" value="P:insulin receptor signaling pathway"/>
    <property type="evidence" value="ECO:0007669"/>
    <property type="project" value="TreeGrafter"/>
</dbReference>
<evidence type="ECO:0000313" key="3">
    <source>
        <dbReference type="Proteomes" id="UP001311232"/>
    </source>
</evidence>
<protein>
    <recommendedName>
        <fullName evidence="1">Ras-associating domain-containing protein</fullName>
    </recommendedName>
</protein>
<dbReference type="PROSITE" id="PS50200">
    <property type="entry name" value="RA"/>
    <property type="match status" value="1"/>
</dbReference>
<comment type="caution">
    <text evidence="2">The sequence shown here is derived from an EMBL/GenBank/DDBJ whole genome shotgun (WGS) entry which is preliminary data.</text>
</comment>
<dbReference type="Pfam" id="PF21989">
    <property type="entry name" value="RA_2"/>
    <property type="match status" value="1"/>
</dbReference>
<dbReference type="GO" id="GO:0030178">
    <property type="term" value="P:negative regulation of Wnt signaling pathway"/>
    <property type="evidence" value="ECO:0007669"/>
    <property type="project" value="TreeGrafter"/>
</dbReference>
<dbReference type="Gene3D" id="3.10.20.90">
    <property type="entry name" value="Phosphatidylinositol 3-kinase Catalytic Subunit, Chain A, domain 1"/>
    <property type="match status" value="1"/>
</dbReference>
<proteinExistence type="predicted"/>
<name>A0AAV9SIU6_9TELE</name>
<evidence type="ECO:0000259" key="1">
    <source>
        <dbReference type="PROSITE" id="PS50200"/>
    </source>
</evidence>
<dbReference type="InterPro" id="IPR039664">
    <property type="entry name" value="GRB/APBB1IP"/>
</dbReference>
<feature type="domain" description="Ras-associating" evidence="1">
    <location>
        <begin position="174"/>
        <end position="240"/>
    </location>
</feature>
<dbReference type="InterPro" id="IPR029071">
    <property type="entry name" value="Ubiquitin-like_domsf"/>
</dbReference>
<sequence>MALAGCPDYFLRHSNYQERMERTSSRRPEELIVSGFQRSAGQALPQHHAASTDDDVDLEQLVNDMNSSVESVQSTQAETTLLLNNGHASHHQHHHHSAHLGHSQIRCRHTLPLRPSSPSKERLKHSQPMHIKAVRCLKEEHQLRPASLPAIPNPFPELCSPAGSPVLSPIQTSDTHIVKVWSEDGAGKVVEIPADMTARDVCQLLVYKSHCVDDNAWTLVEHHPVLGLGKGTGPNVALME</sequence>
<gene>
    <name evidence="2" type="ORF">CRENBAI_008378</name>
</gene>
<dbReference type="PANTHER" id="PTHR11243:SF4">
    <property type="entry name" value="GROWTH FACTOR RECEPTOR-BOUND PROTEIN 10"/>
    <property type="match status" value="1"/>
</dbReference>
<reference evidence="2 3" key="1">
    <citation type="submission" date="2021-06" db="EMBL/GenBank/DDBJ databases">
        <authorList>
            <person name="Palmer J.M."/>
        </authorList>
    </citation>
    <scope>NUCLEOTIDE SEQUENCE [LARGE SCALE GENOMIC DNA]</scope>
    <source>
        <strain evidence="2 3">MEX-2019</strain>
        <tissue evidence="2">Muscle</tissue>
    </source>
</reference>
<dbReference type="GO" id="GO:0046627">
    <property type="term" value="P:negative regulation of insulin receptor signaling pathway"/>
    <property type="evidence" value="ECO:0007669"/>
    <property type="project" value="TreeGrafter"/>
</dbReference>
<dbReference type="AlphaFoldDB" id="A0AAV9SIU6"/>
<dbReference type="GO" id="GO:0005158">
    <property type="term" value="F:insulin receptor binding"/>
    <property type="evidence" value="ECO:0007669"/>
    <property type="project" value="TreeGrafter"/>
</dbReference>
<dbReference type="SUPFAM" id="SSF54236">
    <property type="entry name" value="Ubiquitin-like"/>
    <property type="match status" value="1"/>
</dbReference>
<evidence type="ECO:0000313" key="2">
    <source>
        <dbReference type="EMBL" id="KAK5621376.1"/>
    </source>
</evidence>
<dbReference type="EMBL" id="JAHHUM010000307">
    <property type="protein sequence ID" value="KAK5621376.1"/>
    <property type="molecule type" value="Genomic_DNA"/>
</dbReference>
<organism evidence="2 3">
    <name type="scientific">Crenichthys baileyi</name>
    <name type="common">White River springfish</name>
    <dbReference type="NCBI Taxonomy" id="28760"/>
    <lineage>
        <taxon>Eukaryota</taxon>
        <taxon>Metazoa</taxon>
        <taxon>Chordata</taxon>
        <taxon>Craniata</taxon>
        <taxon>Vertebrata</taxon>
        <taxon>Euteleostomi</taxon>
        <taxon>Actinopterygii</taxon>
        <taxon>Neopterygii</taxon>
        <taxon>Teleostei</taxon>
        <taxon>Neoteleostei</taxon>
        <taxon>Acanthomorphata</taxon>
        <taxon>Ovalentaria</taxon>
        <taxon>Atherinomorphae</taxon>
        <taxon>Cyprinodontiformes</taxon>
        <taxon>Goodeidae</taxon>
        <taxon>Crenichthys</taxon>
    </lineage>
</organism>
<keyword evidence="3" id="KW-1185">Reference proteome</keyword>
<dbReference type="Proteomes" id="UP001311232">
    <property type="component" value="Unassembled WGS sequence"/>
</dbReference>